<organism evidence="3 4">
    <name type="scientific">Dichotomicrobium thermohalophilum</name>
    <dbReference type="NCBI Taxonomy" id="933063"/>
    <lineage>
        <taxon>Bacteria</taxon>
        <taxon>Pseudomonadati</taxon>
        <taxon>Pseudomonadota</taxon>
        <taxon>Alphaproteobacteria</taxon>
        <taxon>Hyphomicrobiales</taxon>
        <taxon>Hyphomicrobiaceae</taxon>
        <taxon>Dichotomicrobium</taxon>
    </lineage>
</organism>
<dbReference type="AlphaFoldDB" id="A0A397QDC0"/>
<name>A0A397QDC0_9HYPH</name>
<protein>
    <submittedName>
        <fullName evidence="3">YggT family protein</fullName>
    </submittedName>
</protein>
<dbReference type="PANTHER" id="PTHR33219:SF14">
    <property type="entry name" value="PROTEIN COFACTOR ASSEMBLY OF COMPLEX C SUBUNIT B CCB3, CHLOROPLASTIC-RELATED"/>
    <property type="match status" value="1"/>
</dbReference>
<dbReference type="GO" id="GO:0016020">
    <property type="term" value="C:membrane"/>
    <property type="evidence" value="ECO:0007669"/>
    <property type="project" value="InterPro"/>
</dbReference>
<evidence type="ECO:0000256" key="2">
    <source>
        <dbReference type="SAM" id="Phobius"/>
    </source>
</evidence>
<keyword evidence="2" id="KW-0812">Transmembrane</keyword>
<evidence type="ECO:0000256" key="1">
    <source>
        <dbReference type="ARBA" id="ARBA00010894"/>
    </source>
</evidence>
<keyword evidence="2" id="KW-0472">Membrane</keyword>
<keyword evidence="4" id="KW-1185">Reference proteome</keyword>
<evidence type="ECO:0000313" key="3">
    <source>
        <dbReference type="EMBL" id="RIA56084.1"/>
    </source>
</evidence>
<dbReference type="EMBL" id="QXDF01000001">
    <property type="protein sequence ID" value="RIA56084.1"/>
    <property type="molecule type" value="Genomic_DNA"/>
</dbReference>
<accession>A0A397QDC0</accession>
<comment type="similarity">
    <text evidence="1">Belongs to the YggT family.</text>
</comment>
<dbReference type="RefSeq" id="WP_119060912.1">
    <property type="nucleotide sequence ID" value="NZ_QXDF01000001.1"/>
</dbReference>
<sequence>MIPLLQFISWLLGLYVTVVVVAVIFSWLIAFNVINVHNQFVRMVSEALYRLTEPALRPIRNALPDFGGLDLSPIVLIIGIYFIQTVVIHGWLIPFFRGF</sequence>
<dbReference type="OrthoDB" id="9814445at2"/>
<evidence type="ECO:0000313" key="4">
    <source>
        <dbReference type="Proteomes" id="UP000266273"/>
    </source>
</evidence>
<dbReference type="InterPro" id="IPR003425">
    <property type="entry name" value="CCB3/YggT"/>
</dbReference>
<dbReference type="Pfam" id="PF02325">
    <property type="entry name" value="CCB3_YggT"/>
    <property type="match status" value="1"/>
</dbReference>
<gene>
    <name evidence="3" type="ORF">BXY53_1181</name>
</gene>
<feature type="transmembrane region" description="Helical" evidence="2">
    <location>
        <begin position="74"/>
        <end position="96"/>
    </location>
</feature>
<feature type="transmembrane region" description="Helical" evidence="2">
    <location>
        <begin position="12"/>
        <end position="34"/>
    </location>
</feature>
<proteinExistence type="inferred from homology"/>
<dbReference type="PANTHER" id="PTHR33219">
    <property type="entry name" value="YLMG HOMOLOG PROTEIN 2, CHLOROPLASTIC"/>
    <property type="match status" value="1"/>
</dbReference>
<dbReference type="Proteomes" id="UP000266273">
    <property type="component" value="Unassembled WGS sequence"/>
</dbReference>
<reference evidence="3 4" key="1">
    <citation type="submission" date="2018-08" db="EMBL/GenBank/DDBJ databases">
        <title>Genomic Encyclopedia of Archaeal and Bacterial Type Strains, Phase II (KMG-II): from individual species to whole genera.</title>
        <authorList>
            <person name="Goeker M."/>
        </authorList>
    </citation>
    <scope>NUCLEOTIDE SEQUENCE [LARGE SCALE GENOMIC DNA]</scope>
    <source>
        <strain evidence="3 4">DSM 5002</strain>
    </source>
</reference>
<comment type="caution">
    <text evidence="3">The sequence shown here is derived from an EMBL/GenBank/DDBJ whole genome shotgun (WGS) entry which is preliminary data.</text>
</comment>
<keyword evidence="2" id="KW-1133">Transmembrane helix</keyword>